<keyword evidence="4" id="KW-1185">Reference proteome</keyword>
<dbReference type="InterPro" id="IPR022742">
    <property type="entry name" value="Hydrolase_4"/>
</dbReference>
<feature type="chain" id="PRO_5045970091" evidence="1">
    <location>
        <begin position="23"/>
        <end position="270"/>
    </location>
</feature>
<dbReference type="PANTHER" id="PTHR12277">
    <property type="entry name" value="ALPHA/BETA HYDROLASE DOMAIN-CONTAINING PROTEIN"/>
    <property type="match status" value="1"/>
</dbReference>
<evidence type="ECO:0000256" key="1">
    <source>
        <dbReference type="SAM" id="SignalP"/>
    </source>
</evidence>
<evidence type="ECO:0000313" key="4">
    <source>
        <dbReference type="Proteomes" id="UP001606302"/>
    </source>
</evidence>
<dbReference type="Gene3D" id="3.40.50.1820">
    <property type="entry name" value="alpha/beta hydrolase"/>
    <property type="match status" value="1"/>
</dbReference>
<evidence type="ECO:0000313" key="3">
    <source>
        <dbReference type="EMBL" id="MFG6462174.1"/>
    </source>
</evidence>
<dbReference type="EMBL" id="JBIGHX010000003">
    <property type="protein sequence ID" value="MFG6462174.1"/>
    <property type="molecule type" value="Genomic_DNA"/>
</dbReference>
<dbReference type="Proteomes" id="UP001606302">
    <property type="component" value="Unassembled WGS sequence"/>
</dbReference>
<keyword evidence="3" id="KW-0378">Hydrolase</keyword>
<reference evidence="3 4" key="1">
    <citation type="submission" date="2024-08" db="EMBL/GenBank/DDBJ databases">
        <authorList>
            <person name="Lu H."/>
        </authorList>
    </citation>
    <scope>NUCLEOTIDE SEQUENCE [LARGE SCALE GENOMIC DNA]</scope>
    <source>
        <strain evidence="3 4">DXS20W</strain>
    </source>
</reference>
<accession>A0ABW7GK02</accession>
<sequence>MTRSRPSRRRLALALAALPALAWAGASAGLWWGQEKLLFHPEPLPADTPLATEADVHESVVDVPGARLSVLALRLPEPRGVVFYLHGNAGNLKSWFVNTEFYRRTGYDLVMPDYRGFGKSTGRIDAEAQLHADAAAVWRSVAPRYAGKRIVIVGRSLGTGLAARLAADVQPDLTVLVSPYASIAGLAREHYPWLPAWAVRYPLRTDLVVPRLHGPLLLLHGDADAVIPFAESEKLRAAQPHAQLVRVAGAGHGDVHHFPAYQQALAEALR</sequence>
<comment type="caution">
    <text evidence="3">The sequence shown here is derived from an EMBL/GenBank/DDBJ whole genome shotgun (WGS) entry which is preliminary data.</text>
</comment>
<proteinExistence type="predicted"/>
<keyword evidence="1" id="KW-0732">Signal</keyword>
<feature type="signal peptide" evidence="1">
    <location>
        <begin position="1"/>
        <end position="22"/>
    </location>
</feature>
<feature type="domain" description="Serine aminopeptidase S33" evidence="2">
    <location>
        <begin position="77"/>
        <end position="186"/>
    </location>
</feature>
<dbReference type="GO" id="GO:0016787">
    <property type="term" value="F:hydrolase activity"/>
    <property type="evidence" value="ECO:0007669"/>
    <property type="project" value="UniProtKB-KW"/>
</dbReference>
<protein>
    <submittedName>
        <fullName evidence="3">Alpha/beta hydrolase</fullName>
    </submittedName>
</protein>
<name>A0ABW7GK02_9BURK</name>
<dbReference type="InterPro" id="IPR029058">
    <property type="entry name" value="AB_hydrolase_fold"/>
</dbReference>
<dbReference type="SUPFAM" id="SSF53474">
    <property type="entry name" value="alpha/beta-Hydrolases"/>
    <property type="match status" value="1"/>
</dbReference>
<dbReference type="PANTHER" id="PTHR12277:SF81">
    <property type="entry name" value="PROTEIN ABHD13"/>
    <property type="match status" value="1"/>
</dbReference>
<organism evidence="3 4">
    <name type="scientific">Pelomonas lactea</name>
    <dbReference type="NCBI Taxonomy" id="3299030"/>
    <lineage>
        <taxon>Bacteria</taxon>
        <taxon>Pseudomonadati</taxon>
        <taxon>Pseudomonadota</taxon>
        <taxon>Betaproteobacteria</taxon>
        <taxon>Burkholderiales</taxon>
        <taxon>Sphaerotilaceae</taxon>
        <taxon>Roseateles</taxon>
    </lineage>
</organism>
<dbReference type="RefSeq" id="WP_394511042.1">
    <property type="nucleotide sequence ID" value="NZ_JBIGHX010000003.1"/>
</dbReference>
<dbReference type="Pfam" id="PF12146">
    <property type="entry name" value="Hydrolase_4"/>
    <property type="match status" value="1"/>
</dbReference>
<evidence type="ECO:0000259" key="2">
    <source>
        <dbReference type="Pfam" id="PF12146"/>
    </source>
</evidence>
<gene>
    <name evidence="3" type="ORF">ACG04Q_11390</name>
</gene>